<dbReference type="InterPro" id="IPR004485">
    <property type="entry name" value="Cobalamin_biosynth_CobD/CbiB"/>
</dbReference>
<gene>
    <name evidence="9" type="primary">cobD</name>
    <name evidence="10" type="ORF">LX12_003839</name>
</gene>
<evidence type="ECO:0000256" key="8">
    <source>
        <dbReference type="ARBA" id="ARBA00023136"/>
    </source>
</evidence>
<evidence type="ECO:0000313" key="10">
    <source>
        <dbReference type="EMBL" id="MCP2162631.1"/>
    </source>
</evidence>
<evidence type="ECO:0000256" key="9">
    <source>
        <dbReference type="HAMAP-Rule" id="MF_00024"/>
    </source>
</evidence>
<dbReference type="PANTHER" id="PTHR34308:SF1">
    <property type="entry name" value="COBALAMIN BIOSYNTHESIS PROTEIN CBIB"/>
    <property type="match status" value="1"/>
</dbReference>
<accession>A0ABT1H651</accession>
<evidence type="ECO:0000313" key="11">
    <source>
        <dbReference type="Proteomes" id="UP001205740"/>
    </source>
</evidence>
<dbReference type="Pfam" id="PF03186">
    <property type="entry name" value="CobD_Cbib"/>
    <property type="match status" value="1"/>
</dbReference>
<comment type="pathway">
    <text evidence="2 9">Cofactor biosynthesis; adenosylcobalamin biosynthesis.</text>
</comment>
<reference evidence="10 11" key="1">
    <citation type="submission" date="2022-06" db="EMBL/GenBank/DDBJ databases">
        <title>Genomic Encyclopedia of Archaeal and Bacterial Type Strains, Phase II (KMG-II): from individual species to whole genera.</title>
        <authorList>
            <person name="Goeker M."/>
        </authorList>
    </citation>
    <scope>NUCLEOTIDE SEQUENCE [LARGE SCALE GENOMIC DNA]</scope>
    <source>
        <strain evidence="10 11">DSM 45037</strain>
    </source>
</reference>
<evidence type="ECO:0000256" key="5">
    <source>
        <dbReference type="ARBA" id="ARBA00022573"/>
    </source>
</evidence>
<keyword evidence="7 9" id="KW-1133">Transmembrane helix</keyword>
<dbReference type="EMBL" id="JAMTCG010000007">
    <property type="protein sequence ID" value="MCP2162631.1"/>
    <property type="molecule type" value="Genomic_DNA"/>
</dbReference>
<keyword evidence="6 9" id="KW-0812">Transmembrane</keyword>
<evidence type="ECO:0000256" key="3">
    <source>
        <dbReference type="ARBA" id="ARBA00006263"/>
    </source>
</evidence>
<organism evidence="10 11">
    <name type="scientific">Williamsia serinedens</name>
    <dbReference type="NCBI Taxonomy" id="391736"/>
    <lineage>
        <taxon>Bacteria</taxon>
        <taxon>Bacillati</taxon>
        <taxon>Actinomycetota</taxon>
        <taxon>Actinomycetes</taxon>
        <taxon>Mycobacteriales</taxon>
        <taxon>Nocardiaceae</taxon>
        <taxon>Williamsia</taxon>
    </lineage>
</organism>
<comment type="subcellular location">
    <subcellularLocation>
        <location evidence="1 9">Cell membrane</location>
        <topology evidence="1 9">Multi-pass membrane protein</topology>
    </subcellularLocation>
</comment>
<evidence type="ECO:0000256" key="6">
    <source>
        <dbReference type="ARBA" id="ARBA00022692"/>
    </source>
</evidence>
<dbReference type="NCBIfam" id="TIGR00380">
    <property type="entry name" value="cobal_cbiB"/>
    <property type="match status" value="1"/>
</dbReference>
<evidence type="ECO:0000256" key="7">
    <source>
        <dbReference type="ARBA" id="ARBA00022989"/>
    </source>
</evidence>
<comment type="similarity">
    <text evidence="3 9">Belongs to the CobD/CbiB family.</text>
</comment>
<keyword evidence="4 9" id="KW-1003">Cell membrane</keyword>
<dbReference type="PANTHER" id="PTHR34308">
    <property type="entry name" value="COBALAMIN BIOSYNTHESIS PROTEIN CBIB"/>
    <property type="match status" value="1"/>
</dbReference>
<evidence type="ECO:0000256" key="1">
    <source>
        <dbReference type="ARBA" id="ARBA00004651"/>
    </source>
</evidence>
<comment type="function">
    <text evidence="9">Converts cobyric acid to cobinamide by the addition of aminopropanol on the F carboxylic group.</text>
</comment>
<comment type="caution">
    <text evidence="10">The sequence shown here is derived from an EMBL/GenBank/DDBJ whole genome shotgun (WGS) entry which is preliminary data.</text>
</comment>
<keyword evidence="11" id="KW-1185">Reference proteome</keyword>
<dbReference type="NCBIfam" id="NF002276">
    <property type="entry name" value="PRK01209.1-4"/>
    <property type="match status" value="1"/>
</dbReference>
<dbReference type="Proteomes" id="UP001205740">
    <property type="component" value="Unassembled WGS sequence"/>
</dbReference>
<evidence type="ECO:0000256" key="4">
    <source>
        <dbReference type="ARBA" id="ARBA00022475"/>
    </source>
</evidence>
<evidence type="ECO:0000256" key="2">
    <source>
        <dbReference type="ARBA" id="ARBA00004953"/>
    </source>
</evidence>
<keyword evidence="5 9" id="KW-0169">Cobalamin biosynthesis</keyword>
<keyword evidence="8 9" id="KW-0472">Membrane</keyword>
<proteinExistence type="inferred from homology"/>
<dbReference type="RefSeq" id="WP_253656191.1">
    <property type="nucleotide sequence ID" value="NZ_BAAAOE010000002.1"/>
</dbReference>
<name>A0ABT1H651_9NOCA</name>
<dbReference type="HAMAP" id="MF_00024">
    <property type="entry name" value="CobD_CbiB"/>
    <property type="match status" value="1"/>
</dbReference>
<sequence>MTRRHTARAVGIALGVLADRVVGDPRRFHPVAGMGTVAAALERRVWSDSRVVGAVYTGTLVGGVAGLTAVADRGGPRTTVLTTAAATWASLGGTTLTRVVEDLGTLVGADDLDAARDLVPSLCGRDPRSLDADGMVRAAVESLAENTSDATVGPLVWAAIAGAPGALGYRMANTLDAMVGYRSERHGRFGWASARLDDLANLVPARVTGLAVVALGADRRGAVAAWRRDAGRHPSPNAGVVEAAFAGALGTGLGGLTVYPHGIEDRPRLGDGPPPTVDDLRRAVELSRRVQTVVAVAACGAALLVSRRSGR</sequence>
<protein>
    <recommendedName>
        <fullName evidence="9">Cobalamin biosynthesis protein CobD</fullName>
    </recommendedName>
</protein>